<feature type="signal peptide" evidence="2">
    <location>
        <begin position="1"/>
        <end position="27"/>
    </location>
</feature>
<dbReference type="PANTHER" id="PTHR36726">
    <property type="entry name" value="CLAVATA3/ESR (CLE)-RELATED PROTEIN 45"/>
    <property type="match status" value="1"/>
</dbReference>
<name>A0AAE1RFS3_9SOLA</name>
<evidence type="ECO:0000256" key="2">
    <source>
        <dbReference type="SAM" id="SignalP"/>
    </source>
</evidence>
<reference evidence="3" key="1">
    <citation type="submission" date="2023-12" db="EMBL/GenBank/DDBJ databases">
        <title>Genome assembly of Anisodus tanguticus.</title>
        <authorList>
            <person name="Wang Y.-J."/>
        </authorList>
    </citation>
    <scope>NUCLEOTIDE SEQUENCE</scope>
    <source>
        <strain evidence="3">KB-2021</strain>
        <tissue evidence="3">Leaf</tissue>
    </source>
</reference>
<evidence type="ECO:0000313" key="3">
    <source>
        <dbReference type="EMBL" id="KAK4350286.1"/>
    </source>
</evidence>
<comment type="caution">
    <text evidence="3">The sequence shown here is derived from an EMBL/GenBank/DDBJ whole genome shotgun (WGS) entry which is preliminary data.</text>
</comment>
<organism evidence="3 4">
    <name type="scientific">Anisodus tanguticus</name>
    <dbReference type="NCBI Taxonomy" id="243964"/>
    <lineage>
        <taxon>Eukaryota</taxon>
        <taxon>Viridiplantae</taxon>
        <taxon>Streptophyta</taxon>
        <taxon>Embryophyta</taxon>
        <taxon>Tracheophyta</taxon>
        <taxon>Spermatophyta</taxon>
        <taxon>Magnoliopsida</taxon>
        <taxon>eudicotyledons</taxon>
        <taxon>Gunneridae</taxon>
        <taxon>Pentapetalae</taxon>
        <taxon>asterids</taxon>
        <taxon>lamiids</taxon>
        <taxon>Solanales</taxon>
        <taxon>Solanaceae</taxon>
        <taxon>Solanoideae</taxon>
        <taxon>Hyoscyameae</taxon>
        <taxon>Anisodus</taxon>
    </lineage>
</organism>
<evidence type="ECO:0000313" key="4">
    <source>
        <dbReference type="Proteomes" id="UP001291623"/>
    </source>
</evidence>
<feature type="chain" id="PRO_5042033839" evidence="2">
    <location>
        <begin position="28"/>
        <end position="97"/>
    </location>
</feature>
<keyword evidence="4" id="KW-1185">Reference proteome</keyword>
<evidence type="ECO:0000256" key="1">
    <source>
        <dbReference type="SAM" id="MobiDB-lite"/>
    </source>
</evidence>
<proteinExistence type="predicted"/>
<dbReference type="Proteomes" id="UP001291623">
    <property type="component" value="Unassembled WGS sequence"/>
</dbReference>
<keyword evidence="2" id="KW-0732">Signal</keyword>
<sequence length="97" mass="10753">MLCPSCRVMVLILCIGFLSIQPDKVSALRSIDLALRWGKGNLSFLRSSRILKAAVVHDLHTQLSIAPAPSMTFDPNQSNKRRVRRGSDPIHNKCVQG</sequence>
<dbReference type="PANTHER" id="PTHR36726:SF5">
    <property type="entry name" value="CLAVATA3_ESR (CLE) GENE FAMILY MEMBER MTCLE11"/>
    <property type="match status" value="1"/>
</dbReference>
<dbReference type="EMBL" id="JAVYJV010000016">
    <property type="protein sequence ID" value="KAK4350286.1"/>
    <property type="molecule type" value="Genomic_DNA"/>
</dbReference>
<protein>
    <submittedName>
        <fullName evidence="3">Uncharacterized protein</fullName>
    </submittedName>
</protein>
<dbReference type="InterPro" id="IPR038821">
    <property type="entry name" value="CLE45-like"/>
</dbReference>
<feature type="region of interest" description="Disordered" evidence="1">
    <location>
        <begin position="70"/>
        <end position="97"/>
    </location>
</feature>
<gene>
    <name evidence="3" type="ORF">RND71_029599</name>
</gene>
<accession>A0AAE1RFS3</accession>
<dbReference type="AlphaFoldDB" id="A0AAE1RFS3"/>